<feature type="region of interest" description="Disordered" evidence="1">
    <location>
        <begin position="1"/>
        <end position="63"/>
    </location>
</feature>
<gene>
    <name evidence="2" type="ORF">FH608_003430</name>
</gene>
<dbReference type="EMBL" id="VDLX02000001">
    <property type="protein sequence ID" value="KAB8197609.1"/>
    <property type="molecule type" value="Genomic_DNA"/>
</dbReference>
<accession>A0A5C4WYI2</accession>
<sequence length="185" mass="20335">MIAGLRSPRKSVRTIAAETPPRERRHSPGPPGRPLTLACVTQQRGPRRRDRHGRGLRGPLAPSHVPMAKARSERFDDLVLDAVDRLRPRWERQLSAVEFAVEEVPPLSELGDGPRLGSDPIPFGRADAASGQNPASIVIYRRPLEARARDRDTLGAMVHDTVVEQVAILLGLSPETVDPGYDDRA</sequence>
<feature type="compositionally biased region" description="Basic residues" evidence="1">
    <location>
        <begin position="45"/>
        <end position="55"/>
    </location>
</feature>
<dbReference type="OrthoDB" id="4966605at2"/>
<organism evidence="2 3">
    <name type="scientific">Nonomuraea phyllanthi</name>
    <dbReference type="NCBI Taxonomy" id="2219224"/>
    <lineage>
        <taxon>Bacteria</taxon>
        <taxon>Bacillati</taxon>
        <taxon>Actinomycetota</taxon>
        <taxon>Actinomycetes</taxon>
        <taxon>Streptosporangiales</taxon>
        <taxon>Streptosporangiaceae</taxon>
        <taxon>Nonomuraea</taxon>
    </lineage>
</organism>
<dbReference type="Pfam" id="PF06262">
    <property type="entry name" value="Zincin_1"/>
    <property type="match status" value="1"/>
</dbReference>
<dbReference type="Gene3D" id="3.30.2010.20">
    <property type="match status" value="1"/>
</dbReference>
<name>A0A5C4WYI2_9ACTN</name>
<dbReference type="InterPro" id="IPR010428">
    <property type="entry name" value="Zincin_1"/>
</dbReference>
<evidence type="ECO:0000313" key="2">
    <source>
        <dbReference type="EMBL" id="KAB8197609.1"/>
    </source>
</evidence>
<keyword evidence="3" id="KW-1185">Reference proteome</keyword>
<dbReference type="CDD" id="cd12954">
    <property type="entry name" value="MMP_TTHA0227_like_1"/>
    <property type="match status" value="1"/>
</dbReference>
<dbReference type="AlphaFoldDB" id="A0A5C4WYI2"/>
<protein>
    <submittedName>
        <fullName evidence="2">Peptidase</fullName>
    </submittedName>
</protein>
<evidence type="ECO:0000256" key="1">
    <source>
        <dbReference type="SAM" id="MobiDB-lite"/>
    </source>
</evidence>
<proteinExistence type="predicted"/>
<accession>A0A5P9YL56</accession>
<comment type="caution">
    <text evidence="2">The sequence shown here is derived from an EMBL/GenBank/DDBJ whole genome shotgun (WGS) entry which is preliminary data.</text>
</comment>
<evidence type="ECO:0000313" key="3">
    <source>
        <dbReference type="Proteomes" id="UP000312512"/>
    </source>
</evidence>
<dbReference type="InterPro" id="IPR038555">
    <property type="entry name" value="Zincin_1_sf"/>
</dbReference>
<reference evidence="2 3" key="1">
    <citation type="submission" date="2019-10" db="EMBL/GenBank/DDBJ databases">
        <title>Nonomuraea sp. nov., isolated from Phyllanthus amarus.</title>
        <authorList>
            <person name="Klykleung N."/>
            <person name="Tanasupawat S."/>
        </authorList>
    </citation>
    <scope>NUCLEOTIDE SEQUENCE [LARGE SCALE GENOMIC DNA]</scope>
    <source>
        <strain evidence="2 3">PA1-10</strain>
    </source>
</reference>
<dbReference type="Proteomes" id="UP000312512">
    <property type="component" value="Unassembled WGS sequence"/>
</dbReference>
<dbReference type="SUPFAM" id="SSF55486">
    <property type="entry name" value="Metalloproteases ('zincins'), catalytic domain"/>
    <property type="match status" value="1"/>
</dbReference>